<dbReference type="Pfam" id="PF01966">
    <property type="entry name" value="HD"/>
    <property type="match status" value="1"/>
</dbReference>
<dbReference type="InterPro" id="IPR026875">
    <property type="entry name" value="PHydrolase_assoc_dom"/>
</dbReference>
<dbReference type="CDD" id="cd00077">
    <property type="entry name" value="HDc"/>
    <property type="match status" value="1"/>
</dbReference>
<dbReference type="InterPro" id="IPR023023">
    <property type="entry name" value="dNTPase_2"/>
</dbReference>
<dbReference type="OrthoDB" id="9803619at2"/>
<dbReference type="SUPFAM" id="SSF109604">
    <property type="entry name" value="HD-domain/PDEase-like"/>
    <property type="match status" value="1"/>
</dbReference>
<dbReference type="SMART" id="SM00471">
    <property type="entry name" value="HDc"/>
    <property type="match status" value="1"/>
</dbReference>
<dbReference type="PANTHER" id="PTHR11373:SF43">
    <property type="entry name" value="DEOXYGUANOSINETRIPHOSPHATE TRIPHOSPHOHYDROLASE-LIKE PROTEIN"/>
    <property type="match status" value="1"/>
</dbReference>
<evidence type="ECO:0000259" key="3">
    <source>
        <dbReference type="PROSITE" id="PS51831"/>
    </source>
</evidence>
<dbReference type="InterPro" id="IPR050135">
    <property type="entry name" value="dGTPase-like"/>
</dbReference>
<dbReference type="HAMAP" id="MF_01212">
    <property type="entry name" value="dGTPase_type2"/>
    <property type="match status" value="1"/>
</dbReference>
<dbReference type="NCBIfam" id="TIGR01353">
    <property type="entry name" value="dGTP_triPase"/>
    <property type="match status" value="1"/>
</dbReference>
<dbReference type="Pfam" id="PF13286">
    <property type="entry name" value="HD_assoc"/>
    <property type="match status" value="1"/>
</dbReference>
<dbReference type="RefSeq" id="WP_102950454.1">
    <property type="nucleotide sequence ID" value="NZ_CP024847.1"/>
</dbReference>
<dbReference type="AlphaFoldDB" id="A0A2I7N3W4"/>
<protein>
    <recommendedName>
        <fullName evidence="2">Deoxyguanosinetriphosphate triphosphohydrolase-like protein</fullName>
    </recommendedName>
</protein>
<dbReference type="Proteomes" id="UP000236655">
    <property type="component" value="Chromosome"/>
</dbReference>
<dbReference type="InterPro" id="IPR003607">
    <property type="entry name" value="HD/PDEase_dom"/>
</dbReference>
<feature type="domain" description="HD" evidence="3">
    <location>
        <begin position="62"/>
        <end position="194"/>
    </location>
</feature>
<reference evidence="5" key="1">
    <citation type="submission" date="2017-11" db="EMBL/GenBank/DDBJ databases">
        <authorList>
            <person name="Chan K.G."/>
            <person name="Lee L.S."/>
        </authorList>
    </citation>
    <scope>NUCLEOTIDE SEQUENCE [LARGE SCALE GENOMIC DNA]</scope>
    <source>
        <strain evidence="5">DSM 100970</strain>
    </source>
</reference>
<comment type="similarity">
    <text evidence="2">Belongs to the dGTPase family. Type 2 subfamily.</text>
</comment>
<name>A0A2I7N3W4_9NEIS</name>
<dbReference type="EMBL" id="CP024847">
    <property type="protein sequence ID" value="AUR51154.1"/>
    <property type="molecule type" value="Genomic_DNA"/>
</dbReference>
<dbReference type="KEGG" id="nba:CUN60_02160"/>
<evidence type="ECO:0000256" key="2">
    <source>
        <dbReference type="HAMAP-Rule" id="MF_01212"/>
    </source>
</evidence>
<dbReference type="PROSITE" id="PS51831">
    <property type="entry name" value="HD"/>
    <property type="match status" value="1"/>
</dbReference>
<evidence type="ECO:0000313" key="4">
    <source>
        <dbReference type="EMBL" id="AUR51154.1"/>
    </source>
</evidence>
<dbReference type="GO" id="GO:0006203">
    <property type="term" value="P:dGTP catabolic process"/>
    <property type="evidence" value="ECO:0007669"/>
    <property type="project" value="TreeGrafter"/>
</dbReference>
<dbReference type="GO" id="GO:0008832">
    <property type="term" value="F:dGTPase activity"/>
    <property type="evidence" value="ECO:0007669"/>
    <property type="project" value="TreeGrafter"/>
</dbReference>
<keyword evidence="5" id="KW-1185">Reference proteome</keyword>
<evidence type="ECO:0000256" key="1">
    <source>
        <dbReference type="ARBA" id="ARBA00022801"/>
    </source>
</evidence>
<dbReference type="InterPro" id="IPR006261">
    <property type="entry name" value="dGTPase"/>
</dbReference>
<proteinExistence type="inferred from homology"/>
<dbReference type="InterPro" id="IPR006674">
    <property type="entry name" value="HD_domain"/>
</dbReference>
<dbReference type="Gene3D" id="1.10.3210.10">
    <property type="entry name" value="Hypothetical protein af1432"/>
    <property type="match status" value="1"/>
</dbReference>
<keyword evidence="1 2" id="KW-0378">Hydrolase</keyword>
<evidence type="ECO:0000313" key="5">
    <source>
        <dbReference type="Proteomes" id="UP000236655"/>
    </source>
</evidence>
<gene>
    <name evidence="4" type="ORF">CUN60_02160</name>
</gene>
<accession>A0A2I7N3W4</accession>
<organism evidence="4 5">
    <name type="scientific">Aquella oligotrophica</name>
    <dbReference type="NCBI Taxonomy" id="2067065"/>
    <lineage>
        <taxon>Bacteria</taxon>
        <taxon>Pseudomonadati</taxon>
        <taxon>Pseudomonadota</taxon>
        <taxon>Betaproteobacteria</taxon>
        <taxon>Neisseriales</taxon>
        <taxon>Neisseriaceae</taxon>
        <taxon>Aquella</taxon>
    </lineage>
</organism>
<sequence length="374" mass="43317">MHTLANYAVSVTRGRQYNEAPPKYRTDFQRDRDRIIHSSAFRRLEYKTQVFINHEGDLFRTRLTHSLEVAQVGRSVASALRLNVDLVEAICLAHDLGHTPFGHSGQDVLNECMVKHGEHFEHNLQSLRIVTELEERYAEFNGLNLTFETLEGILKHCSLSKAKELGELGLRFINKEQPSLEAQLANIADELAYNFHDLDDGLRANLLTLEQLEEVTIIREQLSLICSKYPQLAGRRLHKELVRHLINSSIYQLIESTMSNIAKHKIDNVSSDVRLAPPIVRYSDEYHALQRELKMFLHKNLYKHYTVMQLRYKAENVVRALFSAFISDPKILPPQFQNRIDKDGLPRVVADYISGMTDRYAFRQYNRLFTVENV</sequence>
<dbReference type="PANTHER" id="PTHR11373">
    <property type="entry name" value="DEOXYNUCLEOSIDE TRIPHOSPHATE TRIPHOSPHOHYDROLASE"/>
    <property type="match status" value="1"/>
</dbReference>
<dbReference type="NCBIfam" id="NF002326">
    <property type="entry name" value="PRK01286.1-1"/>
    <property type="match status" value="1"/>
</dbReference>